<dbReference type="Proteomes" id="UP000315252">
    <property type="component" value="Unassembled WGS sequence"/>
</dbReference>
<reference evidence="2 3" key="1">
    <citation type="submission" date="2019-06" db="EMBL/GenBank/DDBJ databases">
        <title>Whole genome sequence for Rhodospirillaceae sp. R148.</title>
        <authorList>
            <person name="Wang G."/>
        </authorList>
    </citation>
    <scope>NUCLEOTIDE SEQUENCE [LARGE SCALE GENOMIC DNA]</scope>
    <source>
        <strain evidence="2 3">R148</strain>
    </source>
</reference>
<dbReference type="OrthoDB" id="9777133at2"/>
<sequence length="259" mass="29229">MLAVISPAKKLDFSEDWQQPFAKAYSSPAFQEDTEILIDTARTLGRNDISRLMSLSENLASLNYDRYQAFSKTSGPENAKPAVLAFRGDTYVGLDADSLADQDFAYAQEHLRILSGLYGLLRPLDLIQPYRLEMGTRLKNPRGTNLYSFWGDRLTEALNSAGRDSRSGILVNLASSEYFKAVRPKKLEGRLITPVFKEEKDGVAKVIGFSAKRARGMMARFIVKNRLTRAVDLLEFDDGGYRFEREISNDDAPVFVRRH</sequence>
<organism evidence="2 3">
    <name type="scientific">Denitrobaculum tricleocarpae</name>
    <dbReference type="NCBI Taxonomy" id="2591009"/>
    <lineage>
        <taxon>Bacteria</taxon>
        <taxon>Pseudomonadati</taxon>
        <taxon>Pseudomonadota</taxon>
        <taxon>Alphaproteobacteria</taxon>
        <taxon>Rhodospirillales</taxon>
        <taxon>Rhodospirillaceae</taxon>
        <taxon>Denitrobaculum</taxon>
    </lineage>
</organism>
<dbReference type="HAMAP" id="MF_00652">
    <property type="entry name" value="UPF0246"/>
    <property type="match status" value="1"/>
</dbReference>
<evidence type="ECO:0000313" key="3">
    <source>
        <dbReference type="Proteomes" id="UP000315252"/>
    </source>
</evidence>
<dbReference type="RefSeq" id="WP_142895132.1">
    <property type="nucleotide sequence ID" value="NZ_ML660052.1"/>
</dbReference>
<protein>
    <recommendedName>
        <fullName evidence="1">UPF0246 protein FKG95_04795</fullName>
    </recommendedName>
</protein>
<proteinExistence type="inferred from homology"/>
<dbReference type="AlphaFoldDB" id="A0A545U335"/>
<accession>A0A545U335</accession>
<dbReference type="GO" id="GO:0005829">
    <property type="term" value="C:cytosol"/>
    <property type="evidence" value="ECO:0007669"/>
    <property type="project" value="TreeGrafter"/>
</dbReference>
<evidence type="ECO:0000313" key="2">
    <source>
        <dbReference type="EMBL" id="TQV83897.1"/>
    </source>
</evidence>
<dbReference type="Pfam" id="PF03883">
    <property type="entry name" value="H2O2_YaaD"/>
    <property type="match status" value="1"/>
</dbReference>
<dbReference type="GO" id="GO:0033194">
    <property type="term" value="P:response to hydroperoxide"/>
    <property type="evidence" value="ECO:0007669"/>
    <property type="project" value="TreeGrafter"/>
</dbReference>
<dbReference type="PANTHER" id="PTHR30283:SF4">
    <property type="entry name" value="PEROXIDE STRESS RESISTANCE PROTEIN YAAA"/>
    <property type="match status" value="1"/>
</dbReference>
<dbReference type="PANTHER" id="PTHR30283">
    <property type="entry name" value="PEROXIDE STRESS RESPONSE PROTEIN YAAA"/>
    <property type="match status" value="1"/>
</dbReference>
<name>A0A545U335_9PROT</name>
<evidence type="ECO:0000256" key="1">
    <source>
        <dbReference type="HAMAP-Rule" id="MF_00652"/>
    </source>
</evidence>
<comment type="caution">
    <text evidence="2">The sequence shown here is derived from an EMBL/GenBank/DDBJ whole genome shotgun (WGS) entry which is preliminary data.</text>
</comment>
<keyword evidence="3" id="KW-1185">Reference proteome</keyword>
<dbReference type="NCBIfam" id="NF002542">
    <property type="entry name" value="PRK02101.1-3"/>
    <property type="match status" value="1"/>
</dbReference>
<dbReference type="EMBL" id="VHSH01000001">
    <property type="protein sequence ID" value="TQV83897.1"/>
    <property type="molecule type" value="Genomic_DNA"/>
</dbReference>
<gene>
    <name evidence="2" type="primary">yaaA</name>
    <name evidence="2" type="ORF">FKG95_04795</name>
</gene>
<dbReference type="InterPro" id="IPR005583">
    <property type="entry name" value="YaaA"/>
</dbReference>
<comment type="similarity">
    <text evidence="1">Belongs to the UPF0246 family.</text>
</comment>